<accession>A0A7S4TB57</accession>
<dbReference type="PANTHER" id="PTHR47966:SF51">
    <property type="entry name" value="BETA-SITE APP-CLEAVING ENZYME, ISOFORM A-RELATED"/>
    <property type="match status" value="1"/>
</dbReference>
<organism evidence="8">
    <name type="scientific">Alexandrium monilatum</name>
    <dbReference type="NCBI Taxonomy" id="311494"/>
    <lineage>
        <taxon>Eukaryota</taxon>
        <taxon>Sar</taxon>
        <taxon>Alveolata</taxon>
        <taxon>Dinophyceae</taxon>
        <taxon>Gonyaulacales</taxon>
        <taxon>Pyrocystaceae</taxon>
        <taxon>Alexandrium</taxon>
    </lineage>
</organism>
<dbReference type="InterPro" id="IPR001461">
    <property type="entry name" value="Aspartic_peptidase_A1"/>
</dbReference>
<dbReference type="SUPFAM" id="SSF50630">
    <property type="entry name" value="Acid proteases"/>
    <property type="match status" value="1"/>
</dbReference>
<sequence length="508" mass="55588">MVAVGLARLAALANLLPLCSLASNASTGTCEAGEECPSDFDSLLQLGLRVERPAPAPALLESRSYYRQRLHNSGDVQYTGDLTLGGQRLRGILDTGSFEILAFAKSCGTCGMAAKYDAGESPTFIPGRLITTHSFGSGTCGCSDGSDALTLGPFVVERQDFWEVVKAQMPILATATFNAIIGLSPPGQPQLAVMDLLNGNSEDRTIADIVLQKNDSLVKNLGIRYFSACFEWAEGGPGYVIWNDKPPKDQQVHFRELEVSSTIYWKTRLGNPHLRVPEFREADKSISLGCPLGCDALLDTGTSLIAVPQATYDVVLRELNKLNRDCARLGEMPDLAFSLGGHTYSLPPQSYIGIIEGAIPDGFRAELPPISASEDIIACQLLLMITGSLGEELWILGMPFFRYYYTTFDLGEHPYRPDGRRIWTAPASPDCHPSNDSSHEATLSLARRQRPWRINGPMIRPPRHASQAEVRADLLNLHNFTERMKLLAPQSVSGVIKPDVRMRHRGES</sequence>
<evidence type="ECO:0000256" key="5">
    <source>
        <dbReference type="RuleBase" id="RU000454"/>
    </source>
</evidence>
<dbReference type="PRINTS" id="PR00792">
    <property type="entry name" value="PEPSIN"/>
</dbReference>
<keyword evidence="3 5" id="KW-0064">Aspartyl protease</keyword>
<comment type="similarity">
    <text evidence="1 5">Belongs to the peptidase A1 family.</text>
</comment>
<evidence type="ECO:0000256" key="4">
    <source>
        <dbReference type="ARBA" id="ARBA00022801"/>
    </source>
</evidence>
<evidence type="ECO:0000256" key="2">
    <source>
        <dbReference type="ARBA" id="ARBA00022670"/>
    </source>
</evidence>
<dbReference type="PANTHER" id="PTHR47966">
    <property type="entry name" value="BETA-SITE APP-CLEAVING ENZYME, ISOFORM A-RELATED"/>
    <property type="match status" value="1"/>
</dbReference>
<dbReference type="Gene3D" id="2.40.70.10">
    <property type="entry name" value="Acid Proteases"/>
    <property type="match status" value="2"/>
</dbReference>
<evidence type="ECO:0000256" key="6">
    <source>
        <dbReference type="SAM" id="SignalP"/>
    </source>
</evidence>
<name>A0A7S4TB57_9DINO</name>
<protein>
    <recommendedName>
        <fullName evidence="7">Peptidase A1 domain-containing protein</fullName>
    </recommendedName>
</protein>
<dbReference type="EMBL" id="HBNR01091643">
    <property type="protein sequence ID" value="CAE4670949.1"/>
    <property type="molecule type" value="Transcribed_RNA"/>
</dbReference>
<dbReference type="GO" id="GO:0004190">
    <property type="term" value="F:aspartic-type endopeptidase activity"/>
    <property type="evidence" value="ECO:0007669"/>
    <property type="project" value="UniProtKB-KW"/>
</dbReference>
<proteinExistence type="inferred from homology"/>
<keyword evidence="4 5" id="KW-0378">Hydrolase</keyword>
<dbReference type="Pfam" id="PF00026">
    <property type="entry name" value="Asp"/>
    <property type="match status" value="1"/>
</dbReference>
<dbReference type="InterPro" id="IPR033121">
    <property type="entry name" value="PEPTIDASE_A1"/>
</dbReference>
<feature type="domain" description="Peptidase A1" evidence="7">
    <location>
        <begin position="78"/>
        <end position="425"/>
    </location>
</feature>
<reference evidence="8" key="1">
    <citation type="submission" date="2021-01" db="EMBL/GenBank/DDBJ databases">
        <authorList>
            <person name="Corre E."/>
            <person name="Pelletier E."/>
            <person name="Niang G."/>
            <person name="Scheremetjew M."/>
            <person name="Finn R."/>
            <person name="Kale V."/>
            <person name="Holt S."/>
            <person name="Cochrane G."/>
            <person name="Meng A."/>
            <person name="Brown T."/>
            <person name="Cohen L."/>
        </authorList>
    </citation>
    <scope>NUCLEOTIDE SEQUENCE</scope>
    <source>
        <strain evidence="8">CCMP3105</strain>
    </source>
</reference>
<evidence type="ECO:0000256" key="3">
    <source>
        <dbReference type="ARBA" id="ARBA00022750"/>
    </source>
</evidence>
<evidence type="ECO:0000259" key="7">
    <source>
        <dbReference type="PROSITE" id="PS51767"/>
    </source>
</evidence>
<keyword evidence="6" id="KW-0732">Signal</keyword>
<evidence type="ECO:0000256" key="1">
    <source>
        <dbReference type="ARBA" id="ARBA00007447"/>
    </source>
</evidence>
<feature type="chain" id="PRO_5030823752" description="Peptidase A1 domain-containing protein" evidence="6">
    <location>
        <begin position="33"/>
        <end position="508"/>
    </location>
</feature>
<dbReference type="GO" id="GO:0006508">
    <property type="term" value="P:proteolysis"/>
    <property type="evidence" value="ECO:0007669"/>
    <property type="project" value="UniProtKB-KW"/>
</dbReference>
<dbReference type="PROSITE" id="PS00141">
    <property type="entry name" value="ASP_PROTEASE"/>
    <property type="match status" value="1"/>
</dbReference>
<evidence type="ECO:0000313" key="8">
    <source>
        <dbReference type="EMBL" id="CAE4670949.1"/>
    </source>
</evidence>
<feature type="signal peptide" evidence="6">
    <location>
        <begin position="1"/>
        <end position="32"/>
    </location>
</feature>
<dbReference type="AlphaFoldDB" id="A0A7S4TB57"/>
<dbReference type="PROSITE" id="PS51767">
    <property type="entry name" value="PEPTIDASE_A1"/>
    <property type="match status" value="1"/>
</dbReference>
<gene>
    <name evidence="8" type="ORF">AMON00008_LOCUS65851</name>
</gene>
<keyword evidence="2 5" id="KW-0645">Protease</keyword>
<dbReference type="InterPro" id="IPR001969">
    <property type="entry name" value="Aspartic_peptidase_AS"/>
</dbReference>
<dbReference type="InterPro" id="IPR021109">
    <property type="entry name" value="Peptidase_aspartic_dom_sf"/>
</dbReference>